<dbReference type="OrthoDB" id="1724672at2759"/>
<evidence type="ECO:0000256" key="15">
    <source>
        <dbReference type="ARBA" id="ARBA00079901"/>
    </source>
</evidence>
<evidence type="ECO:0000256" key="11">
    <source>
        <dbReference type="ARBA" id="ARBA00047974"/>
    </source>
</evidence>
<dbReference type="SMART" id="SM01120">
    <property type="entry name" value="Dak2"/>
    <property type="match status" value="1"/>
</dbReference>
<evidence type="ECO:0000256" key="6">
    <source>
        <dbReference type="ARBA" id="ARBA00022679"/>
    </source>
</evidence>
<dbReference type="NCBIfam" id="TIGR02361">
    <property type="entry name" value="dak_ATP"/>
    <property type="match status" value="1"/>
</dbReference>
<dbReference type="FunFam" id="1.25.40.340:FF:000001">
    <property type="entry name" value="Dihydroxyacetone kinase 1"/>
    <property type="match status" value="1"/>
</dbReference>
<keyword evidence="8" id="KW-0418">Kinase</keyword>
<evidence type="ECO:0000256" key="16">
    <source>
        <dbReference type="ARBA" id="ARBA00083754"/>
    </source>
</evidence>
<dbReference type="Gene3D" id="3.40.50.10440">
    <property type="entry name" value="Dihydroxyacetone kinase, domain 1"/>
    <property type="match status" value="1"/>
</dbReference>
<dbReference type="KEGG" id="bnn:FOA43_001760"/>
<keyword evidence="9" id="KW-0319">Glycerol metabolism</keyword>
<evidence type="ECO:0000256" key="14">
    <source>
        <dbReference type="ARBA" id="ARBA00075491"/>
    </source>
</evidence>
<dbReference type="RefSeq" id="XP_038777996.1">
    <property type="nucleotide sequence ID" value="XM_038922068.1"/>
</dbReference>
<dbReference type="AlphaFoldDB" id="A0A875RY63"/>
<dbReference type="InterPro" id="IPR004006">
    <property type="entry name" value="DhaK_dom"/>
</dbReference>
<comment type="pathway">
    <text evidence="2">Polyol metabolism; glycerol fermentation; glycerone phosphate from glycerol (oxidative route): step 2/2.</text>
</comment>
<comment type="catalytic activity">
    <reaction evidence="12">
        <text>dihydroxyacetone + ATP = dihydroxyacetone phosphate + ADP + H(+)</text>
        <dbReference type="Rhea" id="RHEA:15773"/>
        <dbReference type="ChEBI" id="CHEBI:15378"/>
        <dbReference type="ChEBI" id="CHEBI:16016"/>
        <dbReference type="ChEBI" id="CHEBI:30616"/>
        <dbReference type="ChEBI" id="CHEBI:57642"/>
        <dbReference type="ChEBI" id="CHEBI:456216"/>
        <dbReference type="EC" id="2.7.1.29"/>
    </reaction>
</comment>
<evidence type="ECO:0000256" key="1">
    <source>
        <dbReference type="ARBA" id="ARBA00003264"/>
    </source>
</evidence>
<comment type="catalytic activity">
    <reaction evidence="11">
        <text>D-glyceraldehyde + ATP = D-glyceraldehyde 3-phosphate + ADP + H(+)</text>
        <dbReference type="Rhea" id="RHEA:13941"/>
        <dbReference type="ChEBI" id="CHEBI:15378"/>
        <dbReference type="ChEBI" id="CHEBI:17378"/>
        <dbReference type="ChEBI" id="CHEBI:30616"/>
        <dbReference type="ChEBI" id="CHEBI:59776"/>
        <dbReference type="ChEBI" id="CHEBI:456216"/>
        <dbReference type="EC" id="2.7.1.28"/>
    </reaction>
</comment>
<evidence type="ECO:0000256" key="2">
    <source>
        <dbReference type="ARBA" id="ARBA00004778"/>
    </source>
</evidence>
<dbReference type="FunFam" id="3.30.1180.20:FF:000001">
    <property type="entry name" value="Dihydroxyacetone kinase 1"/>
    <property type="match status" value="1"/>
</dbReference>
<feature type="active site" description="Tele-hemiaminal-histidine intermediate" evidence="17">
    <location>
        <position position="235"/>
    </location>
</feature>
<dbReference type="EMBL" id="CP064812">
    <property type="protein sequence ID" value="QPG74431.1"/>
    <property type="molecule type" value="Genomic_DNA"/>
</dbReference>
<dbReference type="GO" id="GO:0050354">
    <property type="term" value="F:triokinase activity"/>
    <property type="evidence" value="ECO:0007669"/>
    <property type="project" value="UniProtKB-EC"/>
</dbReference>
<dbReference type="InterPro" id="IPR012734">
    <property type="entry name" value="DhaK_ATP"/>
</dbReference>
<comment type="function">
    <text evidence="1">Catalyzes both the phosphorylation of dihydroxyacetone and of glyceraldehyde.</text>
</comment>
<keyword evidence="7" id="KW-0547">Nucleotide-binding</keyword>
<dbReference type="FunFam" id="3.40.50.10440:FF:000001">
    <property type="entry name" value="Dihydroxyacetone kinase, DhaK subunit"/>
    <property type="match status" value="1"/>
</dbReference>
<name>A0A875RY63_EENNA</name>
<feature type="domain" description="DhaK" evidence="20">
    <location>
        <begin position="9"/>
        <end position="358"/>
    </location>
</feature>
<evidence type="ECO:0000256" key="10">
    <source>
        <dbReference type="ARBA" id="ARBA00022840"/>
    </source>
</evidence>
<evidence type="ECO:0000256" key="18">
    <source>
        <dbReference type="PIRSR" id="PIRSR612734-2"/>
    </source>
</evidence>
<evidence type="ECO:0000256" key="4">
    <source>
        <dbReference type="ARBA" id="ARBA00012107"/>
    </source>
</evidence>
<evidence type="ECO:0000259" key="20">
    <source>
        <dbReference type="PROSITE" id="PS51481"/>
    </source>
</evidence>
<dbReference type="Gene3D" id="3.30.1180.20">
    <property type="entry name" value="Dihydroxyacetone kinase, domain 2"/>
    <property type="match status" value="1"/>
</dbReference>
<evidence type="ECO:0000256" key="17">
    <source>
        <dbReference type="PIRSR" id="PIRSR612734-1"/>
    </source>
</evidence>
<evidence type="ECO:0000256" key="8">
    <source>
        <dbReference type="ARBA" id="ARBA00022777"/>
    </source>
</evidence>
<feature type="binding site" evidence="18">
    <location>
        <begin position="54"/>
        <end position="57"/>
    </location>
    <ligand>
        <name>substrate</name>
    </ligand>
</feature>
<keyword evidence="10" id="KW-0067">ATP-binding</keyword>
<gene>
    <name evidence="21" type="ORF">FOA43_001760</name>
</gene>
<dbReference type="GO" id="GO:0004371">
    <property type="term" value="F:glycerone kinase activity"/>
    <property type="evidence" value="ECO:0007669"/>
    <property type="project" value="UniProtKB-EC"/>
</dbReference>
<evidence type="ECO:0000256" key="7">
    <source>
        <dbReference type="ARBA" id="ARBA00022741"/>
    </source>
</evidence>
<dbReference type="Pfam" id="PF02733">
    <property type="entry name" value="Dak1"/>
    <property type="match status" value="1"/>
</dbReference>
<proteinExistence type="inferred from homology"/>
<evidence type="ECO:0000313" key="21">
    <source>
        <dbReference type="EMBL" id="QPG74431.1"/>
    </source>
</evidence>
<evidence type="ECO:0000256" key="5">
    <source>
        <dbReference type="ARBA" id="ARBA00012110"/>
    </source>
</evidence>
<evidence type="ECO:0000256" key="13">
    <source>
        <dbReference type="ARBA" id="ARBA00068178"/>
    </source>
</evidence>
<feature type="binding site" evidence="18">
    <location>
        <position position="110"/>
    </location>
    <ligand>
        <name>substrate</name>
    </ligand>
</feature>
<evidence type="ECO:0000256" key="12">
    <source>
        <dbReference type="ARBA" id="ARBA00048898"/>
    </source>
</evidence>
<dbReference type="PANTHER" id="PTHR28629:SF4">
    <property type="entry name" value="TRIOKINASE_FMN CYCLASE"/>
    <property type="match status" value="1"/>
</dbReference>
<keyword evidence="22" id="KW-1185">Reference proteome</keyword>
<dbReference type="UniPathway" id="UPA00617">
    <property type="reaction ID" value="UER00669"/>
</dbReference>
<evidence type="ECO:0000313" key="22">
    <source>
        <dbReference type="Proteomes" id="UP000662931"/>
    </source>
</evidence>
<dbReference type="SUPFAM" id="SSF101473">
    <property type="entry name" value="DhaL-like"/>
    <property type="match status" value="1"/>
</dbReference>
<sequence length="610" mass="65081">MVTTKQWIYEDELVLNSLRGLARSNPDLKYLQAERLVYCASSSDDKVTVLTGGGAGHEPMHAGFVGKGCLDVAVSGQVFASPSVKQIYAGLKASESKKGTLIVVKNYTGDIIHFGMAAERLSAEGYHNKILVVQDDVSVGKTKNGMVGRRALAGTCLLHKIVGAKAAKDSYKATLDDVYDIGQKVNENLVTIGASLGHVIIPHVGERVASDDSDKDDDTNIDLKDDEAEVGMGIHNEPGVSRVSPLPKIKDLVSNLLKYTLSNEDKDRHYVDFASGDEVALLVNNLGATSNLELYAIQNFVVEALEKEYGINPVRVYTGSLCTSLDGPGFSITLLNITKAGSEEIKQCLDYPTEAPGWACHVTGGTWDRANQNDSVVEEPDEIANPPLPSSHVTFDANIAKIGLVQGCHDLIKLEPKLTLYDSAAGDGDCGETLSGGAQSVLRALNSGKLAVGDAVKYLAQMTDLIETDMGGTSGGLYAIFISGMAKSLKQQELRLGKGFKIDLNTMATTLNDSLITLEQYTRARVGDRTLMDALIPFVEEFASSKDLKSAAEAADSGANATRRMAAKFGRATYVSEDEFKQFDAEGGLPDPGAIGLAALLKGFSKAVSK</sequence>
<dbReference type="Pfam" id="PF02734">
    <property type="entry name" value="Dak2"/>
    <property type="match status" value="1"/>
</dbReference>
<dbReference type="SUPFAM" id="SSF82549">
    <property type="entry name" value="DAK1/DegV-like"/>
    <property type="match status" value="1"/>
</dbReference>
<protein>
    <recommendedName>
        <fullName evidence="13">Dihydroxyacetone kinase</fullName>
        <ecNumber evidence="5">2.7.1.28</ecNumber>
        <ecNumber evidence="4">2.7.1.29</ecNumber>
    </recommendedName>
    <alternativeName>
        <fullName evidence="14">Glycerone kinase</fullName>
    </alternativeName>
    <alternativeName>
        <fullName evidence="15">Triokinase</fullName>
    </alternativeName>
    <alternativeName>
        <fullName evidence="16">Triose kinase</fullName>
    </alternativeName>
</protein>
<dbReference type="PROSITE" id="PS51480">
    <property type="entry name" value="DHAL"/>
    <property type="match status" value="1"/>
</dbReference>
<keyword evidence="6" id="KW-0808">Transferase</keyword>
<dbReference type="GO" id="GO:0005829">
    <property type="term" value="C:cytosol"/>
    <property type="evidence" value="ECO:0007669"/>
    <property type="project" value="TreeGrafter"/>
</dbReference>
<dbReference type="GO" id="GO:0061610">
    <property type="term" value="P:glycerol to glycerone phosphate metabolic process"/>
    <property type="evidence" value="ECO:0007669"/>
    <property type="project" value="UniProtKB-ARBA"/>
</dbReference>
<dbReference type="PANTHER" id="PTHR28629">
    <property type="entry name" value="TRIOKINASE/FMN CYCLASE"/>
    <property type="match status" value="1"/>
</dbReference>
<feature type="binding site" evidence="18">
    <location>
        <position position="105"/>
    </location>
    <ligand>
        <name>substrate</name>
    </ligand>
</feature>
<dbReference type="GeneID" id="62195161"/>
<dbReference type="Proteomes" id="UP000662931">
    <property type="component" value="Chromosome 1"/>
</dbReference>
<evidence type="ECO:0000256" key="9">
    <source>
        <dbReference type="ARBA" id="ARBA00022798"/>
    </source>
</evidence>
<evidence type="ECO:0000259" key="19">
    <source>
        <dbReference type="PROSITE" id="PS51480"/>
    </source>
</evidence>
<dbReference type="InterPro" id="IPR050861">
    <property type="entry name" value="Dihydroxyacetone_Kinase"/>
</dbReference>
<dbReference type="InterPro" id="IPR004007">
    <property type="entry name" value="DhaL_dom"/>
</dbReference>
<comment type="similarity">
    <text evidence="3">Belongs to the dihydroxyacetone kinase (DAK) family.</text>
</comment>
<dbReference type="PROSITE" id="PS51481">
    <property type="entry name" value="DHAK"/>
    <property type="match status" value="1"/>
</dbReference>
<organism evidence="21 22">
    <name type="scientific">Eeniella nana</name>
    <name type="common">Yeast</name>
    <name type="synonym">Brettanomyces nanus</name>
    <dbReference type="NCBI Taxonomy" id="13502"/>
    <lineage>
        <taxon>Eukaryota</taxon>
        <taxon>Fungi</taxon>
        <taxon>Dikarya</taxon>
        <taxon>Ascomycota</taxon>
        <taxon>Saccharomycotina</taxon>
        <taxon>Pichiomycetes</taxon>
        <taxon>Pichiales</taxon>
        <taxon>Pichiaceae</taxon>
        <taxon>Brettanomyces</taxon>
    </lineage>
</organism>
<dbReference type="EC" id="2.7.1.28" evidence="5"/>
<dbReference type="EC" id="2.7.1.29" evidence="4"/>
<dbReference type="Gene3D" id="1.25.40.340">
    <property type="match status" value="1"/>
</dbReference>
<dbReference type="GO" id="GO:0005524">
    <property type="term" value="F:ATP binding"/>
    <property type="evidence" value="ECO:0007669"/>
    <property type="project" value="UniProtKB-KW"/>
</dbReference>
<dbReference type="GO" id="GO:0019588">
    <property type="term" value="P:anaerobic glycerol catabolic process"/>
    <property type="evidence" value="ECO:0007669"/>
    <property type="project" value="UniProtKB-UniPathway"/>
</dbReference>
<reference evidence="21" key="1">
    <citation type="submission" date="2020-10" db="EMBL/GenBank/DDBJ databases">
        <authorList>
            <person name="Roach M.J.R."/>
        </authorList>
    </citation>
    <scope>NUCLEOTIDE SEQUENCE</scope>
    <source>
        <strain evidence="21">CBS 1945</strain>
    </source>
</reference>
<dbReference type="InterPro" id="IPR036117">
    <property type="entry name" value="DhaL_dom_sf"/>
</dbReference>
<feature type="domain" description="DhaL" evidence="19">
    <location>
        <begin position="398"/>
        <end position="606"/>
    </location>
</feature>
<accession>A0A875RY63</accession>
<evidence type="ECO:0000256" key="3">
    <source>
        <dbReference type="ARBA" id="ARBA00008757"/>
    </source>
</evidence>